<evidence type="ECO:0000256" key="1">
    <source>
        <dbReference type="ARBA" id="ARBA00010211"/>
    </source>
</evidence>
<sequence>MRFARLGPRGAEIPAVVVGDDVYDLRPLTSDIDGAFLASGGVERVRGALAAGSLALLPGAADLRVGAPIARPSAVYCIGMNYAAHAAESGSAPPEHMVMFMKSPNTVVGPDDCVAIPAGSVKTDWEVELGIVVGVPTSYLGSPAESRERIAGFVVVDDLSERDWQLGLSGGQWSKGKSGPGFCPTGPWLVTPDEFDAHDVRLRSWVNGEPRQDSRTADLIFGIDHIVWELSQYLALEPGDLILTGTPEGVALSGRFPYLAPGDIVELEIDGLGRQRQVMIAGPTASSLSAALSEGAAE</sequence>
<name>A0ABT7MTM9_9MICO</name>
<evidence type="ECO:0000256" key="2">
    <source>
        <dbReference type="ARBA" id="ARBA00022723"/>
    </source>
</evidence>
<keyword evidence="5" id="KW-1185">Reference proteome</keyword>
<dbReference type="InterPro" id="IPR036663">
    <property type="entry name" value="Fumarylacetoacetase_C_sf"/>
</dbReference>
<dbReference type="PANTHER" id="PTHR42796">
    <property type="entry name" value="FUMARYLACETOACETATE HYDROLASE DOMAIN-CONTAINING PROTEIN 2A-RELATED"/>
    <property type="match status" value="1"/>
</dbReference>
<protein>
    <submittedName>
        <fullName evidence="4">Fumarylacetoacetate hydrolase family protein</fullName>
    </submittedName>
</protein>
<dbReference type="GO" id="GO:0016787">
    <property type="term" value="F:hydrolase activity"/>
    <property type="evidence" value="ECO:0007669"/>
    <property type="project" value="UniProtKB-KW"/>
</dbReference>
<dbReference type="Gene3D" id="3.90.850.10">
    <property type="entry name" value="Fumarylacetoacetase-like, C-terminal domain"/>
    <property type="match status" value="1"/>
</dbReference>
<reference evidence="4 5" key="1">
    <citation type="submission" date="2023-06" db="EMBL/GenBank/DDBJ databases">
        <title>Microbacterium sp. nov., isolated from a waste landfill.</title>
        <authorList>
            <person name="Wen W."/>
        </authorList>
    </citation>
    <scope>NUCLEOTIDE SEQUENCE [LARGE SCALE GENOMIC DNA]</scope>
    <source>
        <strain evidence="4 5">ASV49</strain>
    </source>
</reference>
<dbReference type="EMBL" id="JASXSZ010000001">
    <property type="protein sequence ID" value="MDL9977801.1"/>
    <property type="molecule type" value="Genomic_DNA"/>
</dbReference>
<dbReference type="Pfam" id="PF01557">
    <property type="entry name" value="FAA_hydrolase"/>
    <property type="match status" value="1"/>
</dbReference>
<evidence type="ECO:0000313" key="5">
    <source>
        <dbReference type="Proteomes" id="UP001235064"/>
    </source>
</evidence>
<organism evidence="4 5">
    <name type="scientific">Microbacterium candidum</name>
    <dbReference type="NCBI Taxonomy" id="3041922"/>
    <lineage>
        <taxon>Bacteria</taxon>
        <taxon>Bacillati</taxon>
        <taxon>Actinomycetota</taxon>
        <taxon>Actinomycetes</taxon>
        <taxon>Micrococcales</taxon>
        <taxon>Microbacteriaceae</taxon>
        <taxon>Microbacterium</taxon>
    </lineage>
</organism>
<evidence type="ECO:0000313" key="4">
    <source>
        <dbReference type="EMBL" id="MDL9977801.1"/>
    </source>
</evidence>
<dbReference type="RefSeq" id="WP_286285597.1">
    <property type="nucleotide sequence ID" value="NZ_JASXSZ010000001.1"/>
</dbReference>
<accession>A0ABT7MTM9</accession>
<dbReference type="Proteomes" id="UP001235064">
    <property type="component" value="Unassembled WGS sequence"/>
</dbReference>
<proteinExistence type="inferred from homology"/>
<evidence type="ECO:0000259" key="3">
    <source>
        <dbReference type="Pfam" id="PF01557"/>
    </source>
</evidence>
<dbReference type="SUPFAM" id="SSF56529">
    <property type="entry name" value="FAH"/>
    <property type="match status" value="1"/>
</dbReference>
<keyword evidence="2" id="KW-0479">Metal-binding</keyword>
<keyword evidence="4" id="KW-0378">Hydrolase</keyword>
<comment type="caution">
    <text evidence="4">The sequence shown here is derived from an EMBL/GenBank/DDBJ whole genome shotgun (WGS) entry which is preliminary data.</text>
</comment>
<dbReference type="InterPro" id="IPR051121">
    <property type="entry name" value="FAH"/>
</dbReference>
<comment type="similarity">
    <text evidence="1">Belongs to the FAH family.</text>
</comment>
<feature type="domain" description="Fumarylacetoacetase-like C-terminal" evidence="3">
    <location>
        <begin position="75"/>
        <end position="277"/>
    </location>
</feature>
<gene>
    <name evidence="4" type="ORF">QSV35_00520</name>
</gene>
<dbReference type="PANTHER" id="PTHR42796:SF4">
    <property type="entry name" value="FUMARYLACETOACETATE HYDROLASE DOMAIN-CONTAINING PROTEIN 2A"/>
    <property type="match status" value="1"/>
</dbReference>
<dbReference type="InterPro" id="IPR011234">
    <property type="entry name" value="Fumarylacetoacetase-like_C"/>
</dbReference>